<dbReference type="Pfam" id="PF08550">
    <property type="entry name" value="GATA_AreA"/>
    <property type="match status" value="1"/>
</dbReference>
<keyword evidence="5" id="KW-1185">Reference proteome</keyword>
<proteinExistence type="predicted"/>
<evidence type="ECO:0000256" key="1">
    <source>
        <dbReference type="SAM" id="MobiDB-lite"/>
    </source>
</evidence>
<feature type="compositionally biased region" description="Low complexity" evidence="1">
    <location>
        <begin position="789"/>
        <end position="803"/>
    </location>
</feature>
<feature type="region of interest" description="Disordered" evidence="1">
    <location>
        <begin position="787"/>
        <end position="819"/>
    </location>
</feature>
<feature type="domain" description="DUF3295" evidence="3">
    <location>
        <begin position="708"/>
        <end position="754"/>
    </location>
</feature>
<feature type="compositionally biased region" description="Acidic residues" evidence="1">
    <location>
        <begin position="642"/>
        <end position="656"/>
    </location>
</feature>
<dbReference type="PANTHER" id="PTHR28014:SF1">
    <property type="entry name" value="NEGATIVE REGULATOR OF RAS-CAMP PATHWAY"/>
    <property type="match status" value="1"/>
</dbReference>
<dbReference type="InterPro" id="IPR053043">
    <property type="entry name" value="Ras-cAMP_regulatory"/>
</dbReference>
<dbReference type="InterPro" id="IPR013860">
    <property type="entry name" value="AreA_GATA"/>
</dbReference>
<feature type="compositionally biased region" description="Low complexity" evidence="1">
    <location>
        <begin position="688"/>
        <end position="698"/>
    </location>
</feature>
<reference evidence="4" key="1">
    <citation type="submission" date="2019-10" db="EMBL/GenBank/DDBJ databases">
        <authorList>
            <consortium name="DOE Joint Genome Institute"/>
            <person name="Kuo A."/>
            <person name="Miyauchi S."/>
            <person name="Kiss E."/>
            <person name="Drula E."/>
            <person name="Kohler A."/>
            <person name="Sanchez-Garcia M."/>
            <person name="Andreopoulos B."/>
            <person name="Barry K.W."/>
            <person name="Bonito G."/>
            <person name="Buee M."/>
            <person name="Carver A."/>
            <person name="Chen C."/>
            <person name="Cichocki N."/>
            <person name="Clum A."/>
            <person name="Culley D."/>
            <person name="Crous P.W."/>
            <person name="Fauchery L."/>
            <person name="Girlanda M."/>
            <person name="Hayes R."/>
            <person name="Keri Z."/>
            <person name="LaButti K."/>
            <person name="Lipzen A."/>
            <person name="Lombard V."/>
            <person name="Magnuson J."/>
            <person name="Maillard F."/>
            <person name="Morin E."/>
            <person name="Murat C."/>
            <person name="Nolan M."/>
            <person name="Ohm R."/>
            <person name="Pangilinan J."/>
            <person name="Pereira M."/>
            <person name="Perotto S."/>
            <person name="Peter M."/>
            <person name="Riley R."/>
            <person name="Sitrit Y."/>
            <person name="Stielow B."/>
            <person name="Szollosi G."/>
            <person name="Zifcakova L."/>
            <person name="Stursova M."/>
            <person name="Spatafora J.W."/>
            <person name="Tedersoo L."/>
            <person name="Vaario L.-M."/>
            <person name="Yamada A."/>
            <person name="Yan M."/>
            <person name="Wang P."/>
            <person name="Xu J."/>
            <person name="Bruns T."/>
            <person name="Baldrian P."/>
            <person name="Vilgalys R."/>
            <person name="Henrissat B."/>
            <person name="Grigoriev I.V."/>
            <person name="Hibbett D."/>
            <person name="Nagy L.G."/>
            <person name="Martin F.M."/>
        </authorList>
    </citation>
    <scope>NUCLEOTIDE SEQUENCE</scope>
    <source>
        <strain evidence="4">Prilba</strain>
    </source>
</reference>
<feature type="region of interest" description="Disordered" evidence="1">
    <location>
        <begin position="760"/>
        <end position="779"/>
    </location>
</feature>
<comment type="caution">
    <text evidence="4">The sequence shown here is derived from an EMBL/GenBank/DDBJ whole genome shotgun (WGS) entry which is preliminary data.</text>
</comment>
<dbReference type="GO" id="GO:0005737">
    <property type="term" value="C:cytoplasm"/>
    <property type="evidence" value="ECO:0007669"/>
    <property type="project" value="TreeGrafter"/>
</dbReference>
<sequence>MSWSPISHRPILSLAVDALNDLDGADAVTGLWTVFTKCKESLQDGPRLEYISWRLWYRQLEARRNNKPSPPSPHLIPVSCPLTPVSELGVEHPGSCPASPEFCEPELGPHPNGTTKNPPSFSSITPPPVRRLVTTRPKPNSSVGKIIRDMIPDKFDLATVKPPTRPSLPKLDPIIVAADPGAMVVAPIPSMRLPPPSTPPPSGGLFPRVVVVNPTPHPTPPATPVPAGPPTSLPTTGQHLAPPPRLSAAVARHHSPDATTPSDPVTTPSACPPPHLLPPVPIATASPPQLNSPLDPHPHPSQLHHPHPHPPLLLQSQAPRLVDDTLKPSDRRFFLQQDQSPSPERDGPDRGSNGSISTGKSPSETGELQPSSVTSNQTRASAASGSSQPTGRGRRSKNPPFRPALTRLNSGRHVVQVMRKDLTRVRPPPQHNIPKAAGPSRPPRSPLEPHPPTKAQTCQTNGATAPQAPNAHATASVVAPRRGILSNSSSEYATTDTEEDDDDSWASEDVSEGAVDAAGTGTGKHPPTKEEIRLREAALEAQRQRELFVKQPKRSYSNLGRTQSGLLSQLLNPDPNVFPPGHRVASTHDVTRTTGIPSTLTSGKSSAALPLAAQVTAQAPIVPAVTSSNQGGYRPKGRPQGEELEDESDSPDDPDDTIQVSHSLAQQRLAALAAKPSRRRASDNQVPTTTQTSAMTATRPILPTVATAPIPLNHPWNLPAPAPPTTPRTTRRQMLATELSESLRRNLLWERQVSKTNLLGNAGRRNGLSGGGGGGSRLVTMAVNENGNHRQQQQQQQQQHRQGQGSGDGAQESIAERRQRALARNRTWADDFHYTGW</sequence>
<feature type="region of interest" description="Disordered" evidence="1">
    <location>
        <begin position="194"/>
        <end position="530"/>
    </location>
</feature>
<evidence type="ECO:0000259" key="2">
    <source>
        <dbReference type="Pfam" id="PF08550"/>
    </source>
</evidence>
<gene>
    <name evidence="4" type="ORF">DFH94DRAFT_661559</name>
</gene>
<feature type="compositionally biased region" description="Polar residues" evidence="1">
    <location>
        <begin position="113"/>
        <end position="124"/>
    </location>
</feature>
<feature type="compositionally biased region" description="Pro residues" evidence="1">
    <location>
        <begin position="215"/>
        <end position="232"/>
    </location>
</feature>
<reference evidence="4" key="2">
    <citation type="journal article" date="2020" name="Nat. Commun.">
        <title>Large-scale genome sequencing of mycorrhizal fungi provides insights into the early evolution of symbiotic traits.</title>
        <authorList>
            <person name="Miyauchi S."/>
            <person name="Kiss E."/>
            <person name="Kuo A."/>
            <person name="Drula E."/>
            <person name="Kohler A."/>
            <person name="Sanchez-Garcia M."/>
            <person name="Morin E."/>
            <person name="Andreopoulos B."/>
            <person name="Barry K.W."/>
            <person name="Bonito G."/>
            <person name="Buee M."/>
            <person name="Carver A."/>
            <person name="Chen C."/>
            <person name="Cichocki N."/>
            <person name="Clum A."/>
            <person name="Culley D."/>
            <person name="Crous P.W."/>
            <person name="Fauchery L."/>
            <person name="Girlanda M."/>
            <person name="Hayes R.D."/>
            <person name="Keri Z."/>
            <person name="LaButti K."/>
            <person name="Lipzen A."/>
            <person name="Lombard V."/>
            <person name="Magnuson J."/>
            <person name="Maillard F."/>
            <person name="Murat C."/>
            <person name="Nolan M."/>
            <person name="Ohm R.A."/>
            <person name="Pangilinan J."/>
            <person name="Pereira M.F."/>
            <person name="Perotto S."/>
            <person name="Peter M."/>
            <person name="Pfister S."/>
            <person name="Riley R."/>
            <person name="Sitrit Y."/>
            <person name="Stielow J.B."/>
            <person name="Szollosi G."/>
            <person name="Zifcakova L."/>
            <person name="Stursova M."/>
            <person name="Spatafora J.W."/>
            <person name="Tedersoo L."/>
            <person name="Vaario L.M."/>
            <person name="Yamada A."/>
            <person name="Yan M."/>
            <person name="Wang P."/>
            <person name="Xu J."/>
            <person name="Bruns T."/>
            <person name="Baldrian P."/>
            <person name="Vilgalys R."/>
            <person name="Dunand C."/>
            <person name="Henrissat B."/>
            <person name="Grigoriev I.V."/>
            <person name="Hibbett D."/>
            <person name="Nagy L.G."/>
            <person name="Martin F.M."/>
        </authorList>
    </citation>
    <scope>NUCLEOTIDE SEQUENCE</scope>
    <source>
        <strain evidence="4">Prilba</strain>
    </source>
</reference>
<dbReference type="GO" id="GO:0006808">
    <property type="term" value="P:regulation of nitrogen utilization"/>
    <property type="evidence" value="ECO:0007669"/>
    <property type="project" value="TreeGrafter"/>
</dbReference>
<evidence type="ECO:0000313" key="4">
    <source>
        <dbReference type="EMBL" id="KAF8486473.1"/>
    </source>
</evidence>
<feature type="region of interest" description="Disordered" evidence="1">
    <location>
        <begin position="113"/>
        <end position="144"/>
    </location>
</feature>
<feature type="compositionally biased region" description="Acidic residues" evidence="1">
    <location>
        <begin position="496"/>
        <end position="511"/>
    </location>
</feature>
<feature type="compositionally biased region" description="Pro residues" evidence="1">
    <location>
        <begin position="270"/>
        <end position="281"/>
    </location>
</feature>
<feature type="compositionally biased region" description="Basic and acidic residues" evidence="1">
    <location>
        <begin position="321"/>
        <end position="333"/>
    </location>
</feature>
<feature type="compositionally biased region" description="Polar residues" evidence="1">
    <location>
        <begin position="454"/>
        <end position="464"/>
    </location>
</feature>
<feature type="compositionally biased region" description="Low complexity" evidence="1">
    <location>
        <begin position="130"/>
        <end position="139"/>
    </location>
</feature>
<dbReference type="PANTHER" id="PTHR28014">
    <property type="entry name" value="NEGATIVE REGULATOR OF RAS-CAMP PATHWAY"/>
    <property type="match status" value="1"/>
</dbReference>
<evidence type="ECO:0000313" key="5">
    <source>
        <dbReference type="Proteomes" id="UP000759537"/>
    </source>
</evidence>
<evidence type="ECO:0000259" key="3">
    <source>
        <dbReference type="Pfam" id="PF11702"/>
    </source>
</evidence>
<dbReference type="InterPro" id="IPR021711">
    <property type="entry name" value="DUF3295"/>
</dbReference>
<accession>A0A9P5N519</accession>
<feature type="region of interest" description="Disordered" evidence="1">
    <location>
        <begin position="622"/>
        <end position="700"/>
    </location>
</feature>
<dbReference type="AlphaFoldDB" id="A0A9P5N519"/>
<feature type="compositionally biased region" description="Pro residues" evidence="1">
    <location>
        <begin position="440"/>
        <end position="452"/>
    </location>
</feature>
<protein>
    <recommendedName>
        <fullName evidence="6">Nitrogen regulatory protein areA GATA-like domain-containing protein</fullName>
    </recommendedName>
</protein>
<dbReference type="Proteomes" id="UP000759537">
    <property type="component" value="Unassembled WGS sequence"/>
</dbReference>
<dbReference type="GO" id="GO:0000122">
    <property type="term" value="P:negative regulation of transcription by RNA polymerase II"/>
    <property type="evidence" value="ECO:0007669"/>
    <property type="project" value="TreeGrafter"/>
</dbReference>
<feature type="compositionally biased region" description="Low complexity" evidence="1">
    <location>
        <begin position="664"/>
        <end position="674"/>
    </location>
</feature>
<dbReference type="Pfam" id="PF11702">
    <property type="entry name" value="DUF3295"/>
    <property type="match status" value="1"/>
</dbReference>
<name>A0A9P5N519_9AGAM</name>
<evidence type="ECO:0008006" key="6">
    <source>
        <dbReference type="Google" id="ProtNLM"/>
    </source>
</evidence>
<dbReference type="OrthoDB" id="515401at2759"/>
<feature type="compositionally biased region" description="Polar residues" evidence="1">
    <location>
        <begin position="352"/>
        <end position="390"/>
    </location>
</feature>
<organism evidence="4 5">
    <name type="scientific">Russula ochroleuca</name>
    <dbReference type="NCBI Taxonomy" id="152965"/>
    <lineage>
        <taxon>Eukaryota</taxon>
        <taxon>Fungi</taxon>
        <taxon>Dikarya</taxon>
        <taxon>Basidiomycota</taxon>
        <taxon>Agaricomycotina</taxon>
        <taxon>Agaricomycetes</taxon>
        <taxon>Russulales</taxon>
        <taxon>Russulaceae</taxon>
        <taxon>Russula</taxon>
    </lineage>
</organism>
<feature type="domain" description="Nitrogen regulatory protein areA GATA-like" evidence="2">
    <location>
        <begin position="31"/>
        <end position="58"/>
    </location>
</feature>
<dbReference type="GO" id="GO:0031930">
    <property type="term" value="P:mitochondria-nucleus signaling pathway"/>
    <property type="evidence" value="ECO:0007669"/>
    <property type="project" value="TreeGrafter"/>
</dbReference>
<dbReference type="EMBL" id="WHVB01000002">
    <property type="protein sequence ID" value="KAF8486473.1"/>
    <property type="molecule type" value="Genomic_DNA"/>
</dbReference>
<feature type="compositionally biased region" description="Polar residues" evidence="1">
    <location>
        <begin position="257"/>
        <end position="269"/>
    </location>
</feature>